<evidence type="ECO:0000259" key="2">
    <source>
        <dbReference type="Pfam" id="PF08547"/>
    </source>
</evidence>
<dbReference type="GO" id="GO:0051082">
    <property type="term" value="F:unfolded protein binding"/>
    <property type="evidence" value="ECO:0007669"/>
    <property type="project" value="TreeGrafter"/>
</dbReference>
<organism evidence="3">
    <name type="scientific">freshwater metagenome</name>
    <dbReference type="NCBI Taxonomy" id="449393"/>
    <lineage>
        <taxon>unclassified sequences</taxon>
        <taxon>metagenomes</taxon>
        <taxon>ecological metagenomes</taxon>
    </lineage>
</organism>
<name>A0A6J6F5F7_9ZZZZ</name>
<dbReference type="InterPro" id="IPR008979">
    <property type="entry name" value="Galactose-bd-like_sf"/>
</dbReference>
<dbReference type="EMBL" id="CAEZTG010000264">
    <property type="protein sequence ID" value="CAB4582819.1"/>
    <property type="molecule type" value="Genomic_DNA"/>
</dbReference>
<dbReference type="Pfam" id="PF08547">
    <property type="entry name" value="CIA30"/>
    <property type="match status" value="1"/>
</dbReference>
<reference evidence="3" key="1">
    <citation type="submission" date="2020-05" db="EMBL/GenBank/DDBJ databases">
        <authorList>
            <person name="Chiriac C."/>
            <person name="Salcher M."/>
            <person name="Ghai R."/>
            <person name="Kavagutti S V."/>
        </authorList>
    </citation>
    <scope>NUCLEOTIDE SEQUENCE</scope>
</reference>
<evidence type="ECO:0000256" key="1">
    <source>
        <dbReference type="ARBA" id="ARBA00007884"/>
    </source>
</evidence>
<dbReference type="InterPro" id="IPR039131">
    <property type="entry name" value="NDUFAF1"/>
</dbReference>
<dbReference type="PANTHER" id="PTHR13194">
    <property type="entry name" value="COMPLEX I INTERMEDIATE-ASSOCIATED PROTEIN 30"/>
    <property type="match status" value="1"/>
</dbReference>
<proteinExistence type="inferred from homology"/>
<feature type="domain" description="NADH:ubiquinone oxidoreductase intermediate-associated protein 30" evidence="2">
    <location>
        <begin position="59"/>
        <end position="222"/>
    </location>
</feature>
<accession>A0A6J6F5F7</accession>
<dbReference type="AlphaFoldDB" id="A0A6J6F5F7"/>
<dbReference type="PANTHER" id="PTHR13194:SF19">
    <property type="entry name" value="NAD(P)-BINDING ROSSMANN-FOLD SUPERFAMILY PROTEIN"/>
    <property type="match status" value="1"/>
</dbReference>
<dbReference type="InterPro" id="IPR013857">
    <property type="entry name" value="NADH-UbQ_OxRdtase-assoc_prot30"/>
</dbReference>
<dbReference type="PROSITE" id="PS51257">
    <property type="entry name" value="PROKAR_LIPOPROTEIN"/>
    <property type="match status" value="1"/>
</dbReference>
<dbReference type="GO" id="GO:0010257">
    <property type="term" value="P:NADH dehydrogenase complex assembly"/>
    <property type="evidence" value="ECO:0007669"/>
    <property type="project" value="TreeGrafter"/>
</dbReference>
<comment type="similarity">
    <text evidence="1">Belongs to the CIA30 family.</text>
</comment>
<evidence type="ECO:0000313" key="3">
    <source>
        <dbReference type="EMBL" id="CAB4582819.1"/>
    </source>
</evidence>
<sequence>MRRALLFAALSISSAFLLSSCSSETRSTPSAETSVTTELAPPVTAAPVAPPSPTANVLFEFDSPQSIVGWSSVDDSVMGGISASTTTWVETGGSGALLFSGMMTTEQNGGFTSTLGPSDQRLGQVATGATALGVSAIGDGRTYVMQLRAGRSGQDRWIARFTPTSTTGASSATLISIPIESFAPVSRFLRPITPNSPLDPATIEQIGIYLIDEQVGNFRLAIEQITAIR</sequence>
<dbReference type="SUPFAM" id="SSF49785">
    <property type="entry name" value="Galactose-binding domain-like"/>
    <property type="match status" value="1"/>
</dbReference>
<gene>
    <name evidence="3" type="ORF">UFOPK1603_01898</name>
</gene>
<protein>
    <submittedName>
        <fullName evidence="3">Unannotated protein</fullName>
    </submittedName>
</protein>